<dbReference type="RefSeq" id="WP_184149131.1">
    <property type="nucleotide sequence ID" value="NZ_JACHKA010000001.1"/>
</dbReference>
<evidence type="ECO:0000313" key="1">
    <source>
        <dbReference type="EMBL" id="MBB5984243.1"/>
    </source>
</evidence>
<evidence type="ECO:0000313" key="2">
    <source>
        <dbReference type="Proteomes" id="UP001138540"/>
    </source>
</evidence>
<reference evidence="1 2" key="1">
    <citation type="submission" date="2020-08" db="EMBL/GenBank/DDBJ databases">
        <title>Exploring microbial biodiversity for novel pathways involved in the catabolism of aromatic compounds derived from lignin.</title>
        <authorList>
            <person name="Elkins J."/>
        </authorList>
    </citation>
    <scope>NUCLEOTIDE SEQUENCE [LARGE SCALE GENOMIC DNA]</scope>
    <source>
        <strain evidence="1 2">B1D3A</strain>
    </source>
</reference>
<keyword evidence="2" id="KW-1185">Reference proteome</keyword>
<organism evidence="1 2">
    <name type="scientific">Sphingobium lignivorans</name>
    <dbReference type="NCBI Taxonomy" id="2735886"/>
    <lineage>
        <taxon>Bacteria</taxon>
        <taxon>Pseudomonadati</taxon>
        <taxon>Pseudomonadota</taxon>
        <taxon>Alphaproteobacteria</taxon>
        <taxon>Sphingomonadales</taxon>
        <taxon>Sphingomonadaceae</taxon>
        <taxon>Sphingobium</taxon>
    </lineage>
</organism>
<name>A0ABR6NAD5_9SPHN</name>
<dbReference type="EMBL" id="JACHKA010000001">
    <property type="protein sequence ID" value="MBB5984243.1"/>
    <property type="molecule type" value="Genomic_DNA"/>
</dbReference>
<proteinExistence type="predicted"/>
<accession>A0ABR6NAD5</accession>
<gene>
    <name evidence="1" type="ORF">HNP60_000217</name>
</gene>
<protein>
    <submittedName>
        <fullName evidence="1">Uncharacterized protein</fullName>
    </submittedName>
</protein>
<dbReference type="Proteomes" id="UP001138540">
    <property type="component" value="Unassembled WGS sequence"/>
</dbReference>
<comment type="caution">
    <text evidence="1">The sequence shown here is derived from an EMBL/GenBank/DDBJ whole genome shotgun (WGS) entry which is preliminary data.</text>
</comment>
<sequence length="140" mass="15264">MAIIGQSGTDMRNERHYVVGAITAFLNRTGSGQDWDDFTASPLRDVELDRIRQCAGAIDLPLDAEGEAALRALLQQADLVSVYDGPVPWRLSVGAFAGSCWAPSFGGSTIFPARGSFTISICWWFRRHWVLSSWPCATAG</sequence>